<proteinExistence type="predicted"/>
<dbReference type="PROSITE" id="PS51352">
    <property type="entry name" value="THIOREDOXIN_2"/>
    <property type="match status" value="1"/>
</dbReference>
<evidence type="ECO:0000259" key="5">
    <source>
        <dbReference type="PROSITE" id="PS51352"/>
    </source>
</evidence>
<dbReference type="OrthoDB" id="1120316at2"/>
<reference evidence="6 7" key="1">
    <citation type="submission" date="2018-10" db="EMBL/GenBank/DDBJ databases">
        <title>Butyricimonas faecalis sp. nov., isolated from human faeces and emended description of the genus Butyricimonas.</title>
        <authorList>
            <person name="Le Roy T."/>
            <person name="Van der Smissen P."/>
            <person name="Paquot A."/>
            <person name="Delzenne N."/>
            <person name="Muccioli G."/>
            <person name="Collet J.-F."/>
            <person name="Cani P.D."/>
        </authorList>
    </citation>
    <scope>NUCLEOTIDE SEQUENCE [LARGE SCALE GENOMIC DNA]</scope>
    <source>
        <strain evidence="6 7">H184</strain>
    </source>
</reference>
<comment type="subcellular location">
    <subcellularLocation>
        <location evidence="1">Cell envelope</location>
    </subcellularLocation>
</comment>
<dbReference type="Pfam" id="PF13905">
    <property type="entry name" value="Thioredoxin_8"/>
    <property type="match status" value="1"/>
</dbReference>
<protein>
    <submittedName>
        <fullName evidence="6">TlpA family protein disulfide reductase</fullName>
    </submittedName>
</protein>
<dbReference type="InterPro" id="IPR012336">
    <property type="entry name" value="Thioredoxin-like_fold"/>
</dbReference>
<dbReference type="InterPro" id="IPR050553">
    <property type="entry name" value="Thioredoxin_ResA/DsbE_sf"/>
</dbReference>
<evidence type="ECO:0000256" key="1">
    <source>
        <dbReference type="ARBA" id="ARBA00004196"/>
    </source>
</evidence>
<dbReference type="PANTHER" id="PTHR42852:SF6">
    <property type="entry name" value="THIOL:DISULFIDE INTERCHANGE PROTEIN DSBE"/>
    <property type="match status" value="1"/>
</dbReference>
<feature type="domain" description="Thioredoxin" evidence="5">
    <location>
        <begin position="336"/>
        <end position="482"/>
    </location>
</feature>
<sequence>MKKSNVITRGLGLCGKVCLIATLIVGGVAIAFAKNRPTQDKWLSPVLRGGITTLNVVVSGSLNEKVKNVKVAWHGFMAGEREFSLNQQGIGKVEFEHCGTLCLEINVSGIQRTIDVIVNPGENVELQLDAQRQTFDFKGDYAELNRYLFYKKSEHAFVPAKEKMKGMTGHEYVLYCKSLYKDQVRELRKAKLGESEFHYASLEALLDCFKHIYSGYCNFEAAHRAEPERSGLRITCDDLKVLSSDIIGAGYDLMLFPENKVLPLLRLLKDEQQLFLCLGVNTGYLFDLYRTRSSAIKLHENVPLNDKCLEQLKYVSPEVADWFLRLNEKVEQEWQAHVGKKGYEIGKVPVVPREQVLDSILAGYRGEVVFVDFWYVYCRSCLRAMAEMEAVKEEYLKKGVKFLFITGEKASPEVRWLQMIPDMKGIHYRVTNEAYRYLIDEQFKMKGLPYYLIVDKQGNIKYRYNGFMGCEKMREILDEELSK</sequence>
<dbReference type="Proteomes" id="UP000270673">
    <property type="component" value="Chromosome"/>
</dbReference>
<keyword evidence="4" id="KW-0676">Redox-active center</keyword>
<evidence type="ECO:0000256" key="4">
    <source>
        <dbReference type="ARBA" id="ARBA00023284"/>
    </source>
</evidence>
<dbReference type="SUPFAM" id="SSF52833">
    <property type="entry name" value="Thioredoxin-like"/>
    <property type="match status" value="1"/>
</dbReference>
<evidence type="ECO:0000313" key="7">
    <source>
        <dbReference type="Proteomes" id="UP000270673"/>
    </source>
</evidence>
<dbReference type="GO" id="GO:0030313">
    <property type="term" value="C:cell envelope"/>
    <property type="evidence" value="ECO:0007669"/>
    <property type="project" value="UniProtKB-SubCell"/>
</dbReference>
<dbReference type="CDD" id="cd02966">
    <property type="entry name" value="TlpA_like_family"/>
    <property type="match status" value="1"/>
</dbReference>
<organism evidence="6 7">
    <name type="scientific">Butyricimonas faecalis</name>
    <dbReference type="NCBI Taxonomy" id="2093856"/>
    <lineage>
        <taxon>Bacteria</taxon>
        <taxon>Pseudomonadati</taxon>
        <taxon>Bacteroidota</taxon>
        <taxon>Bacteroidia</taxon>
        <taxon>Bacteroidales</taxon>
        <taxon>Odoribacteraceae</taxon>
        <taxon>Butyricimonas</taxon>
    </lineage>
</organism>
<keyword evidence="7" id="KW-1185">Reference proteome</keyword>
<keyword evidence="2" id="KW-0201">Cytochrome c-type biogenesis</keyword>
<dbReference type="InterPro" id="IPR036249">
    <property type="entry name" value="Thioredoxin-like_sf"/>
</dbReference>
<accession>A0A3S9VX03</accession>
<dbReference type="KEGG" id="buy:D8S85_16695"/>
<dbReference type="GO" id="GO:0017004">
    <property type="term" value="P:cytochrome complex assembly"/>
    <property type="evidence" value="ECO:0007669"/>
    <property type="project" value="UniProtKB-KW"/>
</dbReference>
<dbReference type="RefSeq" id="WP_106481429.1">
    <property type="nucleotide sequence ID" value="NZ_CP032819.1"/>
</dbReference>
<name>A0A3S9VX03_9BACT</name>
<dbReference type="InterPro" id="IPR013766">
    <property type="entry name" value="Thioredoxin_domain"/>
</dbReference>
<evidence type="ECO:0000313" key="6">
    <source>
        <dbReference type="EMBL" id="AZS31033.1"/>
    </source>
</evidence>
<evidence type="ECO:0000256" key="3">
    <source>
        <dbReference type="ARBA" id="ARBA00023157"/>
    </source>
</evidence>
<dbReference type="Gene3D" id="3.40.30.10">
    <property type="entry name" value="Glutaredoxin"/>
    <property type="match status" value="1"/>
</dbReference>
<gene>
    <name evidence="6" type="ORF">D8S85_16695</name>
</gene>
<evidence type="ECO:0000256" key="2">
    <source>
        <dbReference type="ARBA" id="ARBA00022748"/>
    </source>
</evidence>
<dbReference type="PANTHER" id="PTHR42852">
    <property type="entry name" value="THIOL:DISULFIDE INTERCHANGE PROTEIN DSBE"/>
    <property type="match status" value="1"/>
</dbReference>
<keyword evidence="3" id="KW-1015">Disulfide bond</keyword>
<dbReference type="EMBL" id="CP032819">
    <property type="protein sequence ID" value="AZS31033.1"/>
    <property type="molecule type" value="Genomic_DNA"/>
</dbReference>
<dbReference type="AlphaFoldDB" id="A0A3S9VX03"/>